<dbReference type="Proteomes" id="UP000242687">
    <property type="component" value="Unassembled WGS sequence"/>
</dbReference>
<organism evidence="2 3">
    <name type="scientific">Mucilaginibacter auburnensis</name>
    <dbReference type="NCBI Taxonomy" id="1457233"/>
    <lineage>
        <taxon>Bacteria</taxon>
        <taxon>Pseudomonadati</taxon>
        <taxon>Bacteroidota</taxon>
        <taxon>Sphingobacteriia</taxon>
        <taxon>Sphingobacteriales</taxon>
        <taxon>Sphingobacteriaceae</taxon>
        <taxon>Mucilaginibacter</taxon>
    </lineage>
</organism>
<dbReference type="OrthoDB" id="799144at2"/>
<proteinExistence type="predicted"/>
<accession>A0A2H9VUF3</accession>
<name>A0A2H9VUF3_9SPHI</name>
<gene>
    <name evidence="2" type="ORF">CLV57_1433</name>
</gene>
<dbReference type="RefSeq" id="WP_100340615.1">
    <property type="nucleotide sequence ID" value="NZ_PGFJ01000001.1"/>
</dbReference>
<feature type="signal peptide" evidence="1">
    <location>
        <begin position="1"/>
        <end position="22"/>
    </location>
</feature>
<protein>
    <submittedName>
        <fullName evidence="2">Uncharacterized protein</fullName>
    </submittedName>
</protein>
<dbReference type="PROSITE" id="PS51257">
    <property type="entry name" value="PROKAR_LIPOPROTEIN"/>
    <property type="match status" value="1"/>
</dbReference>
<dbReference type="EMBL" id="PGFJ01000001">
    <property type="protein sequence ID" value="PJJ84422.1"/>
    <property type="molecule type" value="Genomic_DNA"/>
</dbReference>
<keyword evidence="1" id="KW-0732">Signal</keyword>
<comment type="caution">
    <text evidence="2">The sequence shown here is derived from an EMBL/GenBank/DDBJ whole genome shotgun (WGS) entry which is preliminary data.</text>
</comment>
<evidence type="ECO:0000256" key="1">
    <source>
        <dbReference type="SAM" id="SignalP"/>
    </source>
</evidence>
<sequence length="135" mass="15113">MKRSLIATAVLLLFVASSCTSPDENKIFANYAPSAPEYKRELIRIFLTDGTKNFQFNFKELVNFNSQTYMKLNITGAGTNAEALVAVTNWTKLEDIQRTKGLGYAGAELKNLQLDIAKSEAEPILSYRTLDRIID</sequence>
<feature type="chain" id="PRO_5014134636" evidence="1">
    <location>
        <begin position="23"/>
        <end position="135"/>
    </location>
</feature>
<evidence type="ECO:0000313" key="2">
    <source>
        <dbReference type="EMBL" id="PJJ84422.1"/>
    </source>
</evidence>
<dbReference type="AlphaFoldDB" id="A0A2H9VUF3"/>
<reference evidence="2 3" key="1">
    <citation type="submission" date="2017-11" db="EMBL/GenBank/DDBJ databases">
        <title>Genomic Encyclopedia of Archaeal and Bacterial Type Strains, Phase II (KMG-II): From Individual Species to Whole Genera.</title>
        <authorList>
            <person name="Goeker M."/>
        </authorList>
    </citation>
    <scope>NUCLEOTIDE SEQUENCE [LARGE SCALE GENOMIC DNA]</scope>
    <source>
        <strain evidence="2 3">DSM 28175</strain>
    </source>
</reference>
<keyword evidence="3" id="KW-1185">Reference proteome</keyword>
<evidence type="ECO:0000313" key="3">
    <source>
        <dbReference type="Proteomes" id="UP000242687"/>
    </source>
</evidence>